<evidence type="ECO:0000313" key="4">
    <source>
        <dbReference type="Proteomes" id="UP000191285"/>
    </source>
</evidence>
<protein>
    <recommendedName>
        <fullName evidence="2">Beta-glucuronidase C-terminal domain-containing protein</fullName>
    </recommendedName>
</protein>
<keyword evidence="4" id="KW-1185">Reference proteome</keyword>
<dbReference type="InterPro" id="IPR013780">
    <property type="entry name" value="Glyco_hydro_b"/>
</dbReference>
<dbReference type="Gene3D" id="3.20.20.80">
    <property type="entry name" value="Glycosidases"/>
    <property type="match status" value="1"/>
</dbReference>
<feature type="signal peptide" evidence="1">
    <location>
        <begin position="1"/>
        <end position="22"/>
    </location>
</feature>
<reference evidence="4" key="1">
    <citation type="journal article" date="2017" name="Nat. Microbiol.">
        <title>Global analysis of biosynthetic gene clusters reveals vast potential of secondary metabolite production in Penicillium species.</title>
        <authorList>
            <person name="Nielsen J.C."/>
            <person name="Grijseels S."/>
            <person name="Prigent S."/>
            <person name="Ji B."/>
            <person name="Dainat J."/>
            <person name="Nielsen K.F."/>
            <person name="Frisvad J.C."/>
            <person name="Workman M."/>
            <person name="Nielsen J."/>
        </authorList>
    </citation>
    <scope>NUCLEOTIDE SEQUENCE [LARGE SCALE GENOMIC DNA]</scope>
    <source>
        <strain evidence="4">IBT 24891</strain>
    </source>
</reference>
<evidence type="ECO:0000256" key="1">
    <source>
        <dbReference type="SAM" id="SignalP"/>
    </source>
</evidence>
<proteinExistence type="predicted"/>
<dbReference type="PANTHER" id="PTHR36183">
    <property type="entry name" value="BETA-GLUCURONIDASE"/>
    <property type="match status" value="1"/>
</dbReference>
<dbReference type="Gene3D" id="2.60.40.1180">
    <property type="entry name" value="Golgi alpha-mannosidase II"/>
    <property type="match status" value="1"/>
</dbReference>
<name>A0A1V6TYU8_9EURO</name>
<keyword evidence="1" id="KW-0732">Signal</keyword>
<dbReference type="OrthoDB" id="2831684at2759"/>
<dbReference type="InterPro" id="IPR017853">
    <property type="entry name" value="GH"/>
</dbReference>
<dbReference type="EMBL" id="MLKD01000001">
    <property type="protein sequence ID" value="OQE31441.1"/>
    <property type="molecule type" value="Genomic_DNA"/>
</dbReference>
<evidence type="ECO:0000259" key="2">
    <source>
        <dbReference type="Pfam" id="PF16862"/>
    </source>
</evidence>
<comment type="caution">
    <text evidence="3">The sequence shown here is derived from an EMBL/GenBank/DDBJ whole genome shotgun (WGS) entry which is preliminary data.</text>
</comment>
<dbReference type="Pfam" id="PF16862">
    <property type="entry name" value="Glyco_hydro_79C"/>
    <property type="match status" value="1"/>
</dbReference>
<accession>A0A1V6TYU8</accession>
<feature type="domain" description="Beta-glucuronidase C-terminal" evidence="2">
    <location>
        <begin position="407"/>
        <end position="511"/>
    </location>
</feature>
<dbReference type="InterPro" id="IPR052974">
    <property type="entry name" value="GH79_Enzymes"/>
</dbReference>
<gene>
    <name evidence="3" type="ORF">PENSTE_c001G01146</name>
</gene>
<dbReference type="Proteomes" id="UP000191285">
    <property type="component" value="Unassembled WGS sequence"/>
</dbReference>
<sequence>MLSSGLFPLAISIAALLGQCQGSQSPPGILIPRPNLKSQPVPRDLQSFSIEFAFFPDYAGNKSHPNVFSKNLLKNFKDLTGIYPLVRVGGTSQDHSDYFADQEENIQLIYETPGDDQPIQVNYGPSFFESYDTLGPIKFLHGLNQNQNRSIQQLQDAAVKACTSIGSKLHLFELGNEWNFAPGKYRSGNYSMLDYVKEWNHKSTIVKTAVEKACPGPFPGFMAPSLVLVDFIDTHGWTADKVFDLGYDEKNLTKELSFHNYMGVNYDPTSNGAFDLQKTLMNHTSIVENLALQITRAKSLAHLGHLYTLGEMNSIAGQGRNGETNVFGDALWMVDFSLWAAANNFKRLHLHQGLNYRYASWQPILSKGEAPTTKPPYYGQIMVAAALGHSEKIRVVNIPLRKDTEAAYGIYDGNSLARIVAVNMKAFNESTSGDRPNTQYHFQIPGDCHRVKVDRMIAPGSDSVSNVTFGGVSYDYNLKYGKPVTVSPNQEIVEARNETVSIDVPDSSAVLLSLL</sequence>
<feature type="chain" id="PRO_5012573855" description="Beta-glucuronidase C-terminal domain-containing protein" evidence="1">
    <location>
        <begin position="23"/>
        <end position="515"/>
    </location>
</feature>
<dbReference type="InterPro" id="IPR031728">
    <property type="entry name" value="GlcAase_C"/>
</dbReference>
<dbReference type="PANTHER" id="PTHR36183:SF2">
    <property type="entry name" value="BETA-GLUCURONIDASE C-TERMINAL DOMAIN-CONTAINING PROTEIN"/>
    <property type="match status" value="1"/>
</dbReference>
<dbReference type="SUPFAM" id="SSF51445">
    <property type="entry name" value="(Trans)glycosidases"/>
    <property type="match status" value="1"/>
</dbReference>
<organism evidence="3 4">
    <name type="scientific">Penicillium steckii</name>
    <dbReference type="NCBI Taxonomy" id="303698"/>
    <lineage>
        <taxon>Eukaryota</taxon>
        <taxon>Fungi</taxon>
        <taxon>Dikarya</taxon>
        <taxon>Ascomycota</taxon>
        <taxon>Pezizomycotina</taxon>
        <taxon>Eurotiomycetes</taxon>
        <taxon>Eurotiomycetidae</taxon>
        <taxon>Eurotiales</taxon>
        <taxon>Aspergillaceae</taxon>
        <taxon>Penicillium</taxon>
    </lineage>
</organism>
<dbReference type="AlphaFoldDB" id="A0A1V6TYU8"/>
<evidence type="ECO:0000313" key="3">
    <source>
        <dbReference type="EMBL" id="OQE31441.1"/>
    </source>
</evidence>